<proteinExistence type="predicted"/>
<reference evidence="1 2" key="1">
    <citation type="submission" date="2017-06" db="EMBL/GenBank/DDBJ databases">
        <title>Genome sequencing of cyanobaciteial culture collection at National Institute for Environmental Studies (NIES).</title>
        <authorList>
            <person name="Hirose Y."/>
            <person name="Shimura Y."/>
            <person name="Fujisawa T."/>
            <person name="Nakamura Y."/>
            <person name="Kawachi M."/>
        </authorList>
    </citation>
    <scope>NUCLEOTIDE SEQUENCE [LARGE SCALE GENOMIC DNA]</scope>
    <source>
        <strain evidence="1 2">NIES-2135</strain>
    </source>
</reference>
<name>A0A1Z4JGJ1_LEPBY</name>
<evidence type="ECO:0000313" key="2">
    <source>
        <dbReference type="Proteomes" id="UP000217895"/>
    </source>
</evidence>
<dbReference type="Proteomes" id="UP000217895">
    <property type="component" value="Chromosome"/>
</dbReference>
<sequence>MRKAEYRKDLKVRQRAQPLHFSGQNPYPRKEGITVSDELVVFRVGKPEYALVLWDGSKKAEHVHFAVIDIVQEVADAS</sequence>
<keyword evidence="2" id="KW-1185">Reference proteome</keyword>
<dbReference type="AlphaFoldDB" id="A0A1Z4JGJ1"/>
<protein>
    <submittedName>
        <fullName evidence="1">Uncharacterized protein</fullName>
    </submittedName>
</protein>
<dbReference type="EMBL" id="AP018203">
    <property type="protein sequence ID" value="BAY55895.1"/>
    <property type="molecule type" value="Genomic_DNA"/>
</dbReference>
<accession>A0A1Z4JGJ1</accession>
<evidence type="ECO:0000313" key="1">
    <source>
        <dbReference type="EMBL" id="BAY55895.1"/>
    </source>
</evidence>
<gene>
    <name evidence="1" type="ORF">NIES2135_27200</name>
</gene>
<organism evidence="1 2">
    <name type="scientific">Leptolyngbya boryana NIES-2135</name>
    <dbReference type="NCBI Taxonomy" id="1973484"/>
    <lineage>
        <taxon>Bacteria</taxon>
        <taxon>Bacillati</taxon>
        <taxon>Cyanobacteriota</taxon>
        <taxon>Cyanophyceae</taxon>
        <taxon>Leptolyngbyales</taxon>
        <taxon>Leptolyngbyaceae</taxon>
        <taxon>Leptolyngbya group</taxon>
        <taxon>Leptolyngbya</taxon>
    </lineage>
</organism>